<sequence>MMRKASALRLATGLMAMALTGPVAAQTLSADRPFTPALSCAAVKGIVARRGHVVLASSPTAYETVHYESGACQNEVTGAPAFEPTLDDPYCFAGYRCVQRNNGENSVR</sequence>
<evidence type="ECO:0000256" key="1">
    <source>
        <dbReference type="SAM" id="SignalP"/>
    </source>
</evidence>
<dbReference type="AlphaFoldDB" id="A0A1I4C8L0"/>
<accession>A0A1I4C8L0</accession>
<feature type="chain" id="PRO_5011589730" evidence="1">
    <location>
        <begin position="26"/>
        <end position="108"/>
    </location>
</feature>
<dbReference type="OrthoDB" id="7870801at2"/>
<dbReference type="Proteomes" id="UP000198804">
    <property type="component" value="Unassembled WGS sequence"/>
</dbReference>
<dbReference type="STRING" id="414703.SAMN04488125_10493"/>
<evidence type="ECO:0000313" key="3">
    <source>
        <dbReference type="Proteomes" id="UP000198804"/>
    </source>
</evidence>
<feature type="signal peptide" evidence="1">
    <location>
        <begin position="1"/>
        <end position="25"/>
    </location>
</feature>
<keyword evidence="3" id="KW-1185">Reference proteome</keyword>
<proteinExistence type="predicted"/>
<evidence type="ECO:0000313" key="2">
    <source>
        <dbReference type="EMBL" id="SFK77093.1"/>
    </source>
</evidence>
<protein>
    <submittedName>
        <fullName evidence="2">Uncharacterized protein</fullName>
    </submittedName>
</protein>
<organism evidence="2 3">
    <name type="scientific">Methylorubrum salsuginis</name>
    <dbReference type="NCBI Taxonomy" id="414703"/>
    <lineage>
        <taxon>Bacteria</taxon>
        <taxon>Pseudomonadati</taxon>
        <taxon>Pseudomonadota</taxon>
        <taxon>Alphaproteobacteria</taxon>
        <taxon>Hyphomicrobiales</taxon>
        <taxon>Methylobacteriaceae</taxon>
        <taxon>Methylorubrum</taxon>
    </lineage>
</organism>
<reference evidence="3" key="1">
    <citation type="submission" date="2016-10" db="EMBL/GenBank/DDBJ databases">
        <authorList>
            <person name="Varghese N."/>
            <person name="Submissions S."/>
        </authorList>
    </citation>
    <scope>NUCLEOTIDE SEQUENCE [LARGE SCALE GENOMIC DNA]</scope>
    <source>
        <strain evidence="3">CGMCC 1.6474</strain>
    </source>
</reference>
<dbReference type="RefSeq" id="WP_091943513.1">
    <property type="nucleotide sequence ID" value="NZ_FOSV01000004.1"/>
</dbReference>
<name>A0A1I4C8L0_9HYPH</name>
<keyword evidence="1" id="KW-0732">Signal</keyword>
<gene>
    <name evidence="2" type="ORF">SAMN04488125_10493</name>
</gene>
<dbReference type="EMBL" id="FOSV01000004">
    <property type="protein sequence ID" value="SFK77093.1"/>
    <property type="molecule type" value="Genomic_DNA"/>
</dbReference>